<feature type="transmembrane region" description="Helical" evidence="1">
    <location>
        <begin position="6"/>
        <end position="27"/>
    </location>
</feature>
<keyword evidence="1" id="KW-0812">Transmembrane</keyword>
<name>A0ABD2A5W0_VESSQ</name>
<keyword evidence="3" id="KW-1185">Reference proteome</keyword>
<dbReference type="AlphaFoldDB" id="A0ABD2A5W0"/>
<sequence>MFKFIIHVAVINMGIIHDIFASTISFWPEKFLKRYQSQLCRTDGQNCVVNISHKFLKSFDHTLLTKLNLYWATSKDTLVDYRSLIYQSRTVTLQYHQKVFYLISRIWILVEIILNIYRSIANLHFLITKSGKVKNAVENTC</sequence>
<comment type="caution">
    <text evidence="2">The sequence shown here is derived from an EMBL/GenBank/DDBJ whole genome shotgun (WGS) entry which is preliminary data.</text>
</comment>
<keyword evidence="1" id="KW-1133">Transmembrane helix</keyword>
<reference evidence="2 3" key="1">
    <citation type="journal article" date="2024" name="Ann. Entomol. Soc. Am.">
        <title>Genomic analyses of the southern and eastern yellowjacket wasps (Hymenoptera: Vespidae) reveal evolutionary signatures of social life.</title>
        <authorList>
            <person name="Catto M.A."/>
            <person name="Caine P.B."/>
            <person name="Orr S.E."/>
            <person name="Hunt B.G."/>
            <person name="Goodisman M.A.D."/>
        </authorList>
    </citation>
    <scope>NUCLEOTIDE SEQUENCE [LARGE SCALE GENOMIC DNA]</scope>
    <source>
        <strain evidence="2">233</strain>
        <tissue evidence="2">Head and thorax</tissue>
    </source>
</reference>
<evidence type="ECO:0000256" key="1">
    <source>
        <dbReference type="SAM" id="Phobius"/>
    </source>
</evidence>
<proteinExistence type="predicted"/>
<dbReference type="Proteomes" id="UP001607302">
    <property type="component" value="Unassembled WGS sequence"/>
</dbReference>
<evidence type="ECO:0000313" key="2">
    <source>
        <dbReference type="EMBL" id="KAL2715976.1"/>
    </source>
</evidence>
<gene>
    <name evidence="2" type="ORF">V1478_013652</name>
</gene>
<dbReference type="EMBL" id="JAUDFV010000154">
    <property type="protein sequence ID" value="KAL2715976.1"/>
    <property type="molecule type" value="Genomic_DNA"/>
</dbReference>
<feature type="transmembrane region" description="Helical" evidence="1">
    <location>
        <begin position="99"/>
        <end position="117"/>
    </location>
</feature>
<keyword evidence="1" id="KW-0472">Membrane</keyword>
<protein>
    <submittedName>
        <fullName evidence="2">Chaoptin-like</fullName>
    </submittedName>
</protein>
<evidence type="ECO:0000313" key="3">
    <source>
        <dbReference type="Proteomes" id="UP001607302"/>
    </source>
</evidence>
<accession>A0ABD2A5W0</accession>
<organism evidence="2 3">
    <name type="scientific">Vespula squamosa</name>
    <name type="common">Southern yellow jacket</name>
    <name type="synonym">Wasp</name>
    <dbReference type="NCBI Taxonomy" id="30214"/>
    <lineage>
        <taxon>Eukaryota</taxon>
        <taxon>Metazoa</taxon>
        <taxon>Ecdysozoa</taxon>
        <taxon>Arthropoda</taxon>
        <taxon>Hexapoda</taxon>
        <taxon>Insecta</taxon>
        <taxon>Pterygota</taxon>
        <taxon>Neoptera</taxon>
        <taxon>Endopterygota</taxon>
        <taxon>Hymenoptera</taxon>
        <taxon>Apocrita</taxon>
        <taxon>Aculeata</taxon>
        <taxon>Vespoidea</taxon>
        <taxon>Vespidae</taxon>
        <taxon>Vespinae</taxon>
        <taxon>Vespula</taxon>
    </lineage>
</organism>